<feature type="transmembrane region" description="Helical" evidence="7">
    <location>
        <begin position="199"/>
        <end position="220"/>
    </location>
</feature>
<dbReference type="GeneID" id="98392316"/>
<dbReference type="KEGG" id="splr:C0J00_00125"/>
<feature type="transmembrane region" description="Helical" evidence="7">
    <location>
        <begin position="160"/>
        <end position="187"/>
    </location>
</feature>
<reference evidence="9 10" key="2">
    <citation type="submission" date="2018-02" db="EMBL/GenBank/DDBJ databases">
        <title>Whole genome sequencing analysis of Streptococcus pluranimalium isolated from cattle infected mastitis in China.</title>
        <authorList>
            <person name="Zhang J.-R."/>
            <person name="Hu G.-Z."/>
        </authorList>
    </citation>
    <scope>NUCLEOTIDE SEQUENCE [LARGE SCALE GENOMIC DNA]</scope>
    <source>
        <strain evidence="9 10">TH11417</strain>
    </source>
</reference>
<dbReference type="InterPro" id="IPR050925">
    <property type="entry name" value="Rhomboid_protease_S54"/>
</dbReference>
<accession>A0A2L0D1V9</accession>
<dbReference type="AlphaFoldDB" id="A0A2L0D1V9"/>
<evidence type="ECO:0000256" key="5">
    <source>
        <dbReference type="ARBA" id="ARBA00022989"/>
    </source>
</evidence>
<keyword evidence="10" id="KW-1185">Reference proteome</keyword>
<evidence type="ECO:0000259" key="8">
    <source>
        <dbReference type="Pfam" id="PF01694"/>
    </source>
</evidence>
<gene>
    <name evidence="9" type="ORF">C0J00_00125</name>
</gene>
<proteinExistence type="inferred from homology"/>
<keyword evidence="3 7" id="KW-0812">Transmembrane</keyword>
<dbReference type="RefSeq" id="WP_104967035.1">
    <property type="nucleotide sequence ID" value="NZ_CP025536.1"/>
</dbReference>
<comment type="similarity">
    <text evidence="2">Belongs to the peptidase S54 family.</text>
</comment>
<dbReference type="Proteomes" id="UP000238956">
    <property type="component" value="Chromosome"/>
</dbReference>
<feature type="transmembrane region" description="Helical" evidence="7">
    <location>
        <begin position="56"/>
        <end position="83"/>
    </location>
</feature>
<evidence type="ECO:0000256" key="2">
    <source>
        <dbReference type="ARBA" id="ARBA00009045"/>
    </source>
</evidence>
<reference evidence="9 10" key="1">
    <citation type="submission" date="2017-12" db="EMBL/GenBank/DDBJ databases">
        <authorList>
            <person name="Hurst M.R.H."/>
        </authorList>
    </citation>
    <scope>NUCLEOTIDE SEQUENCE [LARGE SCALE GENOMIC DNA]</scope>
    <source>
        <strain evidence="9 10">TH11417</strain>
    </source>
</reference>
<evidence type="ECO:0000313" key="9">
    <source>
        <dbReference type="EMBL" id="AUW95674.1"/>
    </source>
</evidence>
<evidence type="ECO:0000256" key="6">
    <source>
        <dbReference type="ARBA" id="ARBA00023136"/>
    </source>
</evidence>
<keyword evidence="6 7" id="KW-0472">Membrane</keyword>
<dbReference type="PANTHER" id="PTHR43731:SF14">
    <property type="entry name" value="PRESENILIN-ASSOCIATED RHOMBOID-LIKE PROTEIN, MITOCHONDRIAL"/>
    <property type="match status" value="1"/>
</dbReference>
<evidence type="ECO:0000256" key="7">
    <source>
        <dbReference type="SAM" id="Phobius"/>
    </source>
</evidence>
<dbReference type="SUPFAM" id="SSF144091">
    <property type="entry name" value="Rhomboid-like"/>
    <property type="match status" value="1"/>
</dbReference>
<dbReference type="Gene3D" id="1.20.1540.10">
    <property type="entry name" value="Rhomboid-like"/>
    <property type="match status" value="1"/>
</dbReference>
<comment type="subcellular location">
    <subcellularLocation>
        <location evidence="1">Membrane</location>
        <topology evidence="1">Multi-pass membrane protein</topology>
    </subcellularLocation>
</comment>
<keyword evidence="5 7" id="KW-1133">Transmembrane helix</keyword>
<dbReference type="Pfam" id="PF01694">
    <property type="entry name" value="Rhomboid"/>
    <property type="match status" value="1"/>
</dbReference>
<protein>
    <submittedName>
        <fullName evidence="9">Rhomboid family intramembrane serine protease</fullName>
    </submittedName>
</protein>
<organism evidence="9 10">
    <name type="scientific">Streptococcus pluranimalium</name>
    <dbReference type="NCBI Taxonomy" id="82348"/>
    <lineage>
        <taxon>Bacteria</taxon>
        <taxon>Bacillati</taxon>
        <taxon>Bacillota</taxon>
        <taxon>Bacilli</taxon>
        <taxon>Lactobacillales</taxon>
        <taxon>Streptococcaceae</taxon>
        <taxon>Streptococcus</taxon>
    </lineage>
</organism>
<dbReference type="GO" id="GO:0016020">
    <property type="term" value="C:membrane"/>
    <property type="evidence" value="ECO:0007669"/>
    <property type="project" value="UniProtKB-SubCell"/>
</dbReference>
<dbReference type="InterPro" id="IPR022764">
    <property type="entry name" value="Peptidase_S54_rhomboid_dom"/>
</dbReference>
<sequence length="222" mass="24552">MSTFKKSPITLLLVLCISLIFCCMQLLYPGEAENASVIYHFGGLIGSILKENFSDFWRLLTPIFVHIGWEHFIFNTITLFFLGQLSEELYGHIKFLILFFLSGIMGNVFVLLLTPDVIVAGASTSIFGLFAAIVITGYFSNNPNLKNLSNSYRTLIIINLIFNIMTPNVSLVGHLGGLLGGVVLGMGLSPKDETTLSTFVKTISIIFYFIILISLILLAINQ</sequence>
<dbReference type="EMBL" id="CP025536">
    <property type="protein sequence ID" value="AUW95674.1"/>
    <property type="molecule type" value="Genomic_DNA"/>
</dbReference>
<dbReference type="OrthoDB" id="9813074at2"/>
<dbReference type="PANTHER" id="PTHR43731">
    <property type="entry name" value="RHOMBOID PROTEASE"/>
    <property type="match status" value="1"/>
</dbReference>
<name>A0A2L0D1V9_9STRE</name>
<evidence type="ECO:0000313" key="10">
    <source>
        <dbReference type="Proteomes" id="UP000238956"/>
    </source>
</evidence>
<keyword evidence="9" id="KW-0645">Protease</keyword>
<evidence type="ECO:0000256" key="4">
    <source>
        <dbReference type="ARBA" id="ARBA00022801"/>
    </source>
</evidence>
<dbReference type="GO" id="GO:0006508">
    <property type="term" value="P:proteolysis"/>
    <property type="evidence" value="ECO:0007669"/>
    <property type="project" value="UniProtKB-KW"/>
</dbReference>
<dbReference type="InterPro" id="IPR035952">
    <property type="entry name" value="Rhomboid-like_sf"/>
</dbReference>
<feature type="transmembrane region" description="Helical" evidence="7">
    <location>
        <begin position="118"/>
        <end position="139"/>
    </location>
</feature>
<evidence type="ECO:0000256" key="3">
    <source>
        <dbReference type="ARBA" id="ARBA00022692"/>
    </source>
</evidence>
<feature type="transmembrane region" description="Helical" evidence="7">
    <location>
        <begin position="95"/>
        <end position="112"/>
    </location>
</feature>
<dbReference type="GO" id="GO:0004252">
    <property type="term" value="F:serine-type endopeptidase activity"/>
    <property type="evidence" value="ECO:0007669"/>
    <property type="project" value="InterPro"/>
</dbReference>
<evidence type="ECO:0000256" key="1">
    <source>
        <dbReference type="ARBA" id="ARBA00004141"/>
    </source>
</evidence>
<keyword evidence="4" id="KW-0378">Hydrolase</keyword>
<feature type="domain" description="Peptidase S54 rhomboid" evidence="8">
    <location>
        <begin position="55"/>
        <end position="189"/>
    </location>
</feature>